<proteinExistence type="predicted"/>
<organism evidence="1 2">
    <name type="scientific">Centaurea solstitialis</name>
    <name type="common">yellow star-thistle</name>
    <dbReference type="NCBI Taxonomy" id="347529"/>
    <lineage>
        <taxon>Eukaryota</taxon>
        <taxon>Viridiplantae</taxon>
        <taxon>Streptophyta</taxon>
        <taxon>Embryophyta</taxon>
        <taxon>Tracheophyta</taxon>
        <taxon>Spermatophyta</taxon>
        <taxon>Magnoliopsida</taxon>
        <taxon>eudicotyledons</taxon>
        <taxon>Gunneridae</taxon>
        <taxon>Pentapetalae</taxon>
        <taxon>asterids</taxon>
        <taxon>campanulids</taxon>
        <taxon>Asterales</taxon>
        <taxon>Asteraceae</taxon>
        <taxon>Carduoideae</taxon>
        <taxon>Cardueae</taxon>
        <taxon>Centaureinae</taxon>
        <taxon>Centaurea</taxon>
    </lineage>
</organism>
<evidence type="ECO:0000313" key="2">
    <source>
        <dbReference type="Proteomes" id="UP001172457"/>
    </source>
</evidence>
<protein>
    <submittedName>
        <fullName evidence="1">Uncharacterized protein</fullName>
    </submittedName>
</protein>
<dbReference type="EMBL" id="JARYMX010000330">
    <property type="protein sequence ID" value="KAJ9535337.1"/>
    <property type="molecule type" value="Genomic_DNA"/>
</dbReference>
<evidence type="ECO:0000313" key="1">
    <source>
        <dbReference type="EMBL" id="KAJ9535337.1"/>
    </source>
</evidence>
<comment type="caution">
    <text evidence="1">The sequence shown here is derived from an EMBL/GenBank/DDBJ whole genome shotgun (WGS) entry which is preliminary data.</text>
</comment>
<accession>A0AA38VUK2</accession>
<reference evidence="1" key="1">
    <citation type="submission" date="2023-03" db="EMBL/GenBank/DDBJ databases">
        <title>Chromosome-scale reference genome and RAD-based genetic map of yellow starthistle (Centaurea solstitialis) reveal putative structural variation and QTLs associated with invader traits.</title>
        <authorList>
            <person name="Reatini B."/>
            <person name="Cang F.A."/>
            <person name="Jiang Q."/>
            <person name="Mckibben M.T.W."/>
            <person name="Barker M.S."/>
            <person name="Rieseberg L.H."/>
            <person name="Dlugosch K.M."/>
        </authorList>
    </citation>
    <scope>NUCLEOTIDE SEQUENCE</scope>
    <source>
        <strain evidence="1">CAN-66</strain>
        <tissue evidence="1">Leaf</tissue>
    </source>
</reference>
<dbReference type="AlphaFoldDB" id="A0AA38VUK2"/>
<sequence length="171" mass="18549">MSSPCKVVRFAIELNHIAPPLCGPSQFLLSFILANVLPGGILNALATSTARVDTHSAVSHTFTARTTGLSSLSVSVGPAECFRRWVFFDLYAFHKTPPEIPSAPTPRMLAPELADAYSPDFRHCISSPGKEVVMTRGPSPPRAVLRQVSPIAEIPHCCLRKELAWSRPQCG</sequence>
<name>A0AA38VUK2_9ASTR</name>
<gene>
    <name evidence="1" type="ORF">OSB04_un001552</name>
</gene>
<keyword evidence="2" id="KW-1185">Reference proteome</keyword>
<dbReference type="Proteomes" id="UP001172457">
    <property type="component" value="Unassembled WGS sequence"/>
</dbReference>